<evidence type="ECO:0000256" key="2">
    <source>
        <dbReference type="ARBA" id="ARBA00008048"/>
    </source>
</evidence>
<organism evidence="6 7">
    <name type="scientific">Bimuria novae-zelandiae CBS 107.79</name>
    <dbReference type="NCBI Taxonomy" id="1447943"/>
    <lineage>
        <taxon>Eukaryota</taxon>
        <taxon>Fungi</taxon>
        <taxon>Dikarya</taxon>
        <taxon>Ascomycota</taxon>
        <taxon>Pezizomycotina</taxon>
        <taxon>Dothideomycetes</taxon>
        <taxon>Pleosporomycetidae</taxon>
        <taxon>Pleosporales</taxon>
        <taxon>Massarineae</taxon>
        <taxon>Didymosphaeriaceae</taxon>
        <taxon>Bimuria</taxon>
    </lineage>
</organism>
<reference evidence="6" key="1">
    <citation type="journal article" date="2020" name="Stud. Mycol.">
        <title>101 Dothideomycetes genomes: a test case for predicting lifestyles and emergence of pathogens.</title>
        <authorList>
            <person name="Haridas S."/>
            <person name="Albert R."/>
            <person name="Binder M."/>
            <person name="Bloem J."/>
            <person name="Labutti K."/>
            <person name="Salamov A."/>
            <person name="Andreopoulos B."/>
            <person name="Baker S."/>
            <person name="Barry K."/>
            <person name="Bills G."/>
            <person name="Bluhm B."/>
            <person name="Cannon C."/>
            <person name="Castanera R."/>
            <person name="Culley D."/>
            <person name="Daum C."/>
            <person name="Ezra D."/>
            <person name="Gonzalez J."/>
            <person name="Henrissat B."/>
            <person name="Kuo A."/>
            <person name="Liang C."/>
            <person name="Lipzen A."/>
            <person name="Lutzoni F."/>
            <person name="Magnuson J."/>
            <person name="Mondo S."/>
            <person name="Nolan M."/>
            <person name="Ohm R."/>
            <person name="Pangilinan J."/>
            <person name="Park H.-J."/>
            <person name="Ramirez L."/>
            <person name="Alfaro M."/>
            <person name="Sun H."/>
            <person name="Tritt A."/>
            <person name="Yoshinaga Y."/>
            <person name="Zwiers L.-H."/>
            <person name="Turgeon B."/>
            <person name="Goodwin S."/>
            <person name="Spatafora J."/>
            <person name="Crous P."/>
            <person name="Grigoriev I."/>
        </authorList>
    </citation>
    <scope>NUCLEOTIDE SEQUENCE</scope>
    <source>
        <strain evidence="6">CBS 107.79</strain>
    </source>
</reference>
<dbReference type="AlphaFoldDB" id="A0A6A5VP41"/>
<keyword evidence="5" id="KW-0539">Nucleus</keyword>
<sequence>MAAEAAQPSADYDEAQCIAALAQLERLQNQLDDLRLTLPRIVEPFHMPSKPPMFHAFKDNVIKAQRDMKTFKSQWQSQETQDIFEHTRKSAAANPDLSAGAQVRQYGWIEKEEREKEMVKKNGEDEVRMEDVRVHITKEEREKILSDWKEANPSIKVEEKDECKELLIPFVADSTKYRFRIKISDDANATQAIKAECEGTSEPFTAVTRCLASRPNANDLRYLLDMIAAYKMVKGLRCAKCECMLDDDTTKPIARRSRQIAGANETSETVWEPFHEGCLDRNDHLPQVLK</sequence>
<evidence type="ECO:0000313" key="6">
    <source>
        <dbReference type="EMBL" id="KAF1978498.1"/>
    </source>
</evidence>
<protein>
    <submittedName>
        <fullName evidence="6">Uncharacterized protein</fullName>
    </submittedName>
</protein>
<evidence type="ECO:0000256" key="3">
    <source>
        <dbReference type="ARBA" id="ARBA00023015"/>
    </source>
</evidence>
<keyword evidence="4" id="KW-0804">Transcription</keyword>
<accession>A0A6A5VP41</accession>
<dbReference type="OrthoDB" id="5326237at2759"/>
<evidence type="ECO:0000313" key="7">
    <source>
        <dbReference type="Proteomes" id="UP000800036"/>
    </source>
</evidence>
<gene>
    <name evidence="6" type="ORF">BU23DRAFT_564085</name>
</gene>
<keyword evidence="7" id="KW-1185">Reference proteome</keyword>
<dbReference type="GO" id="GO:0016592">
    <property type="term" value="C:mediator complex"/>
    <property type="evidence" value="ECO:0007669"/>
    <property type="project" value="InterPro"/>
</dbReference>
<dbReference type="EMBL" id="ML976660">
    <property type="protein sequence ID" value="KAF1978498.1"/>
    <property type="molecule type" value="Genomic_DNA"/>
</dbReference>
<evidence type="ECO:0000256" key="5">
    <source>
        <dbReference type="ARBA" id="ARBA00023242"/>
    </source>
</evidence>
<name>A0A6A5VP41_9PLEO</name>
<proteinExistence type="inferred from homology"/>
<dbReference type="Proteomes" id="UP000800036">
    <property type="component" value="Unassembled WGS sequence"/>
</dbReference>
<evidence type="ECO:0000256" key="4">
    <source>
        <dbReference type="ARBA" id="ARBA00023163"/>
    </source>
</evidence>
<dbReference type="InterPro" id="IPR021627">
    <property type="entry name" value="Mediator_Med27"/>
</dbReference>
<keyword evidence="3" id="KW-0805">Transcription regulation</keyword>
<comment type="similarity">
    <text evidence="2">Belongs to the Mediator complex subunit 27 family.</text>
</comment>
<evidence type="ECO:0000256" key="1">
    <source>
        <dbReference type="ARBA" id="ARBA00004123"/>
    </source>
</evidence>
<comment type="subcellular location">
    <subcellularLocation>
        <location evidence="1">Nucleus</location>
    </subcellularLocation>
</comment>
<dbReference type="Pfam" id="PF11571">
    <property type="entry name" value="Med27"/>
    <property type="match status" value="1"/>
</dbReference>